<protein>
    <submittedName>
        <fullName evidence="1">Uncharacterized protein</fullName>
    </submittedName>
</protein>
<sequence>MAAAASPAHVLHTRTHLACLPSPSLLSLCPIASSLISRHCVKPSLPSIDPLLETRACCECILRYTEPPGADDIANGQRTASHPLFCTFTID</sequence>
<evidence type="ECO:0000313" key="1">
    <source>
        <dbReference type="EMBL" id="OSD07891.1"/>
    </source>
</evidence>
<proteinExistence type="predicted"/>
<name>A0A1Y2J614_TRAC3</name>
<dbReference type="Proteomes" id="UP000193067">
    <property type="component" value="Unassembled WGS sequence"/>
</dbReference>
<gene>
    <name evidence="1" type="ORF">PYCCODRAFT_1430085</name>
</gene>
<accession>A0A1Y2J614</accession>
<keyword evidence="2" id="KW-1185">Reference proteome</keyword>
<dbReference type="EMBL" id="KZ084087">
    <property type="protein sequence ID" value="OSD07891.1"/>
    <property type="molecule type" value="Genomic_DNA"/>
</dbReference>
<evidence type="ECO:0000313" key="2">
    <source>
        <dbReference type="Proteomes" id="UP000193067"/>
    </source>
</evidence>
<dbReference type="AlphaFoldDB" id="A0A1Y2J614"/>
<reference evidence="1 2" key="1">
    <citation type="journal article" date="2015" name="Biotechnol. Biofuels">
        <title>Enhanced degradation of softwood versus hardwood by the white-rot fungus Pycnoporus coccineus.</title>
        <authorList>
            <person name="Couturier M."/>
            <person name="Navarro D."/>
            <person name="Chevret D."/>
            <person name="Henrissat B."/>
            <person name="Piumi F."/>
            <person name="Ruiz-Duenas F.J."/>
            <person name="Martinez A.T."/>
            <person name="Grigoriev I.V."/>
            <person name="Riley R."/>
            <person name="Lipzen A."/>
            <person name="Berrin J.G."/>
            <person name="Master E.R."/>
            <person name="Rosso M.N."/>
        </authorList>
    </citation>
    <scope>NUCLEOTIDE SEQUENCE [LARGE SCALE GENOMIC DNA]</scope>
    <source>
        <strain evidence="1 2">BRFM310</strain>
    </source>
</reference>
<organism evidence="1 2">
    <name type="scientific">Trametes coccinea (strain BRFM310)</name>
    <name type="common">Pycnoporus coccineus</name>
    <dbReference type="NCBI Taxonomy" id="1353009"/>
    <lineage>
        <taxon>Eukaryota</taxon>
        <taxon>Fungi</taxon>
        <taxon>Dikarya</taxon>
        <taxon>Basidiomycota</taxon>
        <taxon>Agaricomycotina</taxon>
        <taxon>Agaricomycetes</taxon>
        <taxon>Polyporales</taxon>
        <taxon>Polyporaceae</taxon>
        <taxon>Trametes</taxon>
    </lineage>
</organism>